<dbReference type="GO" id="GO:0008270">
    <property type="term" value="F:zinc ion binding"/>
    <property type="evidence" value="ECO:0007669"/>
    <property type="project" value="InterPro"/>
</dbReference>
<keyword evidence="4" id="KW-1185">Reference proteome</keyword>
<accession>A0A673ALW0</accession>
<feature type="domain" description="Alpha-carbonic anhydrase" evidence="2">
    <location>
        <begin position="10"/>
        <end position="263"/>
    </location>
</feature>
<comment type="similarity">
    <text evidence="1">Belongs to the alpha-carbonic anhydrase family.</text>
</comment>
<dbReference type="SUPFAM" id="SSF51069">
    <property type="entry name" value="Carbonic anhydrase"/>
    <property type="match status" value="1"/>
</dbReference>
<dbReference type="InterPro" id="IPR001148">
    <property type="entry name" value="CA_dom"/>
</dbReference>
<dbReference type="GO" id="GO:0004089">
    <property type="term" value="F:carbonate dehydratase activity"/>
    <property type="evidence" value="ECO:0007669"/>
    <property type="project" value="InterPro"/>
</dbReference>
<protein>
    <recommendedName>
        <fullName evidence="2">Alpha-carbonic anhydrase domain-containing protein</fullName>
    </recommendedName>
</protein>
<dbReference type="Proteomes" id="UP000472271">
    <property type="component" value="Chromosome 19"/>
</dbReference>
<sequence length="263" mass="29043">MNNKIILSLSEWCYHLPECSEWPQIAPKYCDGCRQSPINIVSSKATGDPSLGAFTFHGFDSTSAMTKIENTGKTVKVTLAGGVGVEGGGLSERYDSLQFHLHWGNGASVPGSEHTVDGKRYPMEVAKTSANMRLAALGFLIDVRNYQTGQPEAWRKLTSYLHNIKLKGMDDSAITLNQLLSGVDRTKYYRYLGSLTTPTCNEAVVWTKNVHIIITQLTRIQPDQPVRTQGTAAPHLTVNLNMSKLKYGTITLLLLFFLSVFIS</sequence>
<dbReference type="PROSITE" id="PS51144">
    <property type="entry name" value="ALPHA_CA_2"/>
    <property type="match status" value="1"/>
</dbReference>
<evidence type="ECO:0000256" key="1">
    <source>
        <dbReference type="ARBA" id="ARBA00010718"/>
    </source>
</evidence>
<dbReference type="PANTHER" id="PTHR18952">
    <property type="entry name" value="CARBONIC ANHYDRASE"/>
    <property type="match status" value="1"/>
</dbReference>
<dbReference type="InterPro" id="IPR023561">
    <property type="entry name" value="Carbonic_anhydrase_a-class"/>
</dbReference>
<dbReference type="GO" id="GO:0005886">
    <property type="term" value="C:plasma membrane"/>
    <property type="evidence" value="ECO:0007669"/>
    <property type="project" value="TreeGrafter"/>
</dbReference>
<dbReference type="InterPro" id="IPR036398">
    <property type="entry name" value="CA_dom_sf"/>
</dbReference>
<name>A0A673ALW0_9TELE</name>
<dbReference type="AlphaFoldDB" id="A0A673ALW0"/>
<reference evidence="3" key="3">
    <citation type="submission" date="2025-09" db="UniProtKB">
        <authorList>
            <consortium name="Ensembl"/>
        </authorList>
    </citation>
    <scope>IDENTIFICATION</scope>
</reference>
<evidence type="ECO:0000313" key="3">
    <source>
        <dbReference type="Ensembl" id="ENSSORP00005029603.1"/>
    </source>
</evidence>
<dbReference type="SMART" id="SM01057">
    <property type="entry name" value="Carb_anhydrase"/>
    <property type="match status" value="1"/>
</dbReference>
<dbReference type="Ensembl" id="ENSSORT00005030436.1">
    <property type="protein sequence ID" value="ENSSORP00005029603.1"/>
    <property type="gene ID" value="ENSSORG00005014126.1"/>
</dbReference>
<proteinExistence type="inferred from homology"/>
<organism evidence="3 4">
    <name type="scientific">Sphaeramia orbicularis</name>
    <name type="common">orbiculate cardinalfish</name>
    <dbReference type="NCBI Taxonomy" id="375764"/>
    <lineage>
        <taxon>Eukaryota</taxon>
        <taxon>Metazoa</taxon>
        <taxon>Chordata</taxon>
        <taxon>Craniata</taxon>
        <taxon>Vertebrata</taxon>
        <taxon>Euteleostomi</taxon>
        <taxon>Actinopterygii</taxon>
        <taxon>Neopterygii</taxon>
        <taxon>Teleostei</taxon>
        <taxon>Neoteleostei</taxon>
        <taxon>Acanthomorphata</taxon>
        <taxon>Gobiaria</taxon>
        <taxon>Kurtiformes</taxon>
        <taxon>Apogonoidei</taxon>
        <taxon>Apogonidae</taxon>
        <taxon>Apogoninae</taxon>
        <taxon>Sphaeramia</taxon>
    </lineage>
</organism>
<evidence type="ECO:0000259" key="2">
    <source>
        <dbReference type="PROSITE" id="PS51144"/>
    </source>
</evidence>
<dbReference type="Pfam" id="PF00194">
    <property type="entry name" value="Carb_anhydrase"/>
    <property type="match status" value="1"/>
</dbReference>
<dbReference type="Gene3D" id="3.10.200.10">
    <property type="entry name" value="Alpha carbonic anhydrase"/>
    <property type="match status" value="1"/>
</dbReference>
<dbReference type="PANTHER" id="PTHR18952:SF200">
    <property type="entry name" value="CARBONIC ANHYDRASE"/>
    <property type="match status" value="1"/>
</dbReference>
<evidence type="ECO:0000313" key="4">
    <source>
        <dbReference type="Proteomes" id="UP000472271"/>
    </source>
</evidence>
<reference evidence="3" key="2">
    <citation type="submission" date="2025-08" db="UniProtKB">
        <authorList>
            <consortium name="Ensembl"/>
        </authorList>
    </citation>
    <scope>IDENTIFICATION</scope>
</reference>
<reference evidence="3" key="1">
    <citation type="submission" date="2019-06" db="EMBL/GenBank/DDBJ databases">
        <authorList>
            <consortium name="Wellcome Sanger Institute Data Sharing"/>
        </authorList>
    </citation>
    <scope>NUCLEOTIDE SEQUENCE [LARGE SCALE GENOMIC DNA]</scope>
</reference>